<proteinExistence type="predicted"/>
<keyword evidence="1" id="KW-0812">Transmembrane</keyword>
<keyword evidence="1" id="KW-1133">Transmembrane helix</keyword>
<evidence type="ECO:0000256" key="1">
    <source>
        <dbReference type="SAM" id="Phobius"/>
    </source>
</evidence>
<sequence length="206" mass="23259">MVFCPNVRCFVCGKQKQKRVVWCCVVKFAVAYYAYLTLLMLFYDRSYAPLFLLTVVLLSGYPVDGVKHAVKLYQCFVLRPETVQLRKSAVEQFPVFVLVLHDKDGRLIAAVRVRLEKHAHLRSWCIALLLDNQVTNNVPRLLQTPLLGGFCIVPIKALMQLRLLVPRLVEDLGGRCGVSDCQDFVSDLLRIGGNAAAAFPCCENHF</sequence>
<feature type="transmembrane region" description="Helical" evidence="1">
    <location>
        <begin position="20"/>
        <end position="41"/>
    </location>
</feature>
<name>A0A8S5SJS8_9CAUD</name>
<accession>A0A8S5SJS8</accession>
<dbReference type="EMBL" id="BK032606">
    <property type="protein sequence ID" value="DAF50927.1"/>
    <property type="molecule type" value="Genomic_DNA"/>
</dbReference>
<protein>
    <submittedName>
        <fullName evidence="2">Uncharacterized protein</fullName>
    </submittedName>
</protein>
<evidence type="ECO:0000313" key="2">
    <source>
        <dbReference type="EMBL" id="DAF50927.1"/>
    </source>
</evidence>
<reference evidence="2" key="1">
    <citation type="journal article" date="2021" name="Proc. Natl. Acad. Sci. U.S.A.">
        <title>A Catalog of Tens of Thousands of Viruses from Human Metagenomes Reveals Hidden Associations with Chronic Diseases.</title>
        <authorList>
            <person name="Tisza M.J."/>
            <person name="Buck C.B."/>
        </authorList>
    </citation>
    <scope>NUCLEOTIDE SEQUENCE</scope>
    <source>
        <strain evidence="2">CtRPk8</strain>
    </source>
</reference>
<organism evidence="2">
    <name type="scientific">Siphoviridae sp. ctRPk8</name>
    <dbReference type="NCBI Taxonomy" id="2827870"/>
    <lineage>
        <taxon>Viruses</taxon>
        <taxon>Duplodnaviria</taxon>
        <taxon>Heunggongvirae</taxon>
        <taxon>Uroviricota</taxon>
        <taxon>Caudoviricetes</taxon>
    </lineage>
</organism>
<keyword evidence="1" id="KW-0472">Membrane</keyword>